<dbReference type="Gene3D" id="1.20.1260.10">
    <property type="match status" value="1"/>
</dbReference>
<dbReference type="Pfam" id="PF09968">
    <property type="entry name" value="DUF2202"/>
    <property type="match status" value="1"/>
</dbReference>
<dbReference type="RefSeq" id="WP_115590926.1">
    <property type="nucleotide sequence ID" value="NZ_LR134169.1"/>
</dbReference>
<dbReference type="SUPFAM" id="SSF47240">
    <property type="entry name" value="Ferritin-like"/>
    <property type="match status" value="1"/>
</dbReference>
<feature type="chain" id="PRO_5016747977" evidence="1">
    <location>
        <begin position="24"/>
        <end position="216"/>
    </location>
</feature>
<dbReference type="InterPro" id="IPR012347">
    <property type="entry name" value="Ferritin-like"/>
</dbReference>
<organism evidence="3 4">
    <name type="scientific">Actinobacillus lignieresii</name>
    <dbReference type="NCBI Taxonomy" id="720"/>
    <lineage>
        <taxon>Bacteria</taxon>
        <taxon>Pseudomonadati</taxon>
        <taxon>Pseudomonadota</taxon>
        <taxon>Gammaproteobacteria</taxon>
        <taxon>Pasteurellales</taxon>
        <taxon>Pasteurellaceae</taxon>
        <taxon>Actinobacillus</taxon>
    </lineage>
</organism>
<evidence type="ECO:0000313" key="3">
    <source>
        <dbReference type="EMBL" id="SUT95518.1"/>
    </source>
</evidence>
<dbReference type="Proteomes" id="UP000254253">
    <property type="component" value="Unassembled WGS sequence"/>
</dbReference>
<dbReference type="InterPro" id="IPR019243">
    <property type="entry name" value="DUF2202"/>
</dbReference>
<accession>A0A380U4S7</accession>
<sequence>MKNVKLMPMLMAGIVTFSSFSWAAIEAPFPNRSTNIAAKTTASVLSQAEIDSLRYMREEEKLAHDVYIHLYNRWKTPVFLNIAHAEKIHTQAVANLLHHYQVTDSIPNETGKFNHPELQKLYDQLTQQGEKSLMEALKVGMLIEDLDIADLQKAQQSVTQNDIKMIYQFLEKGSRNHLRGFYRNLRQIGGDYQPQYITSAYFNQIVSSRMERGRSF</sequence>
<keyword evidence="1" id="KW-0732">Signal</keyword>
<dbReference type="InterPro" id="IPR009078">
    <property type="entry name" value="Ferritin-like_SF"/>
</dbReference>
<protein>
    <submittedName>
        <fullName evidence="3">Uncharacterized protein conserved in archaea</fullName>
    </submittedName>
</protein>
<keyword evidence="4" id="KW-1185">Reference proteome</keyword>
<evidence type="ECO:0000256" key="1">
    <source>
        <dbReference type="SAM" id="SignalP"/>
    </source>
</evidence>
<dbReference type="CDD" id="cd01048">
    <property type="entry name" value="Ferritin_like_AB2"/>
    <property type="match status" value="1"/>
</dbReference>
<dbReference type="AlphaFoldDB" id="A0A380U4S7"/>
<proteinExistence type="predicted"/>
<evidence type="ECO:0000313" key="4">
    <source>
        <dbReference type="Proteomes" id="UP000254253"/>
    </source>
</evidence>
<name>A0A380U4S7_ACTLI</name>
<reference evidence="3 4" key="1">
    <citation type="submission" date="2018-06" db="EMBL/GenBank/DDBJ databases">
        <authorList>
            <consortium name="Pathogen Informatics"/>
            <person name="Doyle S."/>
        </authorList>
    </citation>
    <scope>NUCLEOTIDE SEQUENCE [LARGE SCALE GENOMIC DNA]</scope>
    <source>
        <strain evidence="3 4">NCTC4191</strain>
    </source>
</reference>
<feature type="domain" description="DUF2202" evidence="2">
    <location>
        <begin position="49"/>
        <end position="208"/>
    </location>
</feature>
<feature type="signal peptide" evidence="1">
    <location>
        <begin position="1"/>
        <end position="23"/>
    </location>
</feature>
<gene>
    <name evidence="3" type="ORF">NCTC4191_01914</name>
</gene>
<evidence type="ECO:0000259" key="2">
    <source>
        <dbReference type="Pfam" id="PF09968"/>
    </source>
</evidence>
<dbReference type="EMBL" id="UFRN01000002">
    <property type="protein sequence ID" value="SUT95518.1"/>
    <property type="molecule type" value="Genomic_DNA"/>
</dbReference>